<feature type="compositionally biased region" description="Polar residues" evidence="1">
    <location>
        <begin position="301"/>
        <end position="310"/>
    </location>
</feature>
<dbReference type="GeneID" id="40310147"/>
<feature type="compositionally biased region" description="Basic and acidic residues" evidence="1">
    <location>
        <begin position="495"/>
        <end position="506"/>
    </location>
</feature>
<dbReference type="EMBL" id="NWUJ01000004">
    <property type="protein sequence ID" value="PFH35567.1"/>
    <property type="molecule type" value="Genomic_DNA"/>
</dbReference>
<gene>
    <name evidence="2" type="ORF">BESB_052180</name>
</gene>
<evidence type="ECO:0000313" key="2">
    <source>
        <dbReference type="EMBL" id="PFH35567.1"/>
    </source>
</evidence>
<sequence length="563" mass="60984">MRSHIRAVTGRNLAEAEPHAHNDLLAPASGLPPPGNQEDKSPGFKVVDWVPLHHTMHELGSLYELPKTMESAALYGPIREKLERMRGRLVEGLQAPRTTVEAAAAALQKLCSEQPAAPGCSNEVISVQRDQLANSKRNASLGTAVSVEAAPDATRDWQFEGVVTPLPAHIQEQIQKNLQIEQAILEHKLLMQQLALNKQIEELNRELGVDEWIDLWMRLGPQVSDQPVPEETKDDTESSELLAKLASRYPQLFEEEPVYSSVPQQAALSAASAIHAQMTDGEGPDNSGGADRMERDKAFQNRASVTSGTYWTPPLTEAAPRSSSPGQNHSASLRPFELNGRVAVASLEKGVVAPAQKTVSPREVQADSRVVQSITARSYAAPAGNPVQQSASYRPLAPGRSTETGSAKVRDSPHERKSNLSSGMQPCCIKQAFLQNISEGLTSVAQVLLSTLRRPWFCDGPLQALVYEGQETRPVPAMPSLRGVSLGTRPVTGERQTDSLSDEKTAEPPPINPVLAGFFDSPTIGWHPTGSPVDGEGGLRQEVPRIGPLSHLIEALREIIIAH</sequence>
<dbReference type="RefSeq" id="XP_029219576.1">
    <property type="nucleotide sequence ID" value="XM_029363653.1"/>
</dbReference>
<feature type="region of interest" description="Disordered" evidence="1">
    <location>
        <begin position="381"/>
        <end position="422"/>
    </location>
</feature>
<dbReference type="KEGG" id="bbes:BESB_052180"/>
<proteinExistence type="predicted"/>
<protein>
    <submittedName>
        <fullName evidence="2">Uncharacterized protein</fullName>
    </submittedName>
</protein>
<feature type="region of interest" description="Disordered" evidence="1">
    <location>
        <begin position="300"/>
        <end position="333"/>
    </location>
</feature>
<accession>A0A2A9MIZ7</accession>
<evidence type="ECO:0000313" key="3">
    <source>
        <dbReference type="Proteomes" id="UP000224006"/>
    </source>
</evidence>
<dbReference type="OrthoDB" id="329950at2759"/>
<dbReference type="VEuPathDB" id="ToxoDB:BESB_052180"/>
<feature type="compositionally biased region" description="Basic and acidic residues" evidence="1">
    <location>
        <begin position="408"/>
        <end position="418"/>
    </location>
</feature>
<feature type="region of interest" description="Disordered" evidence="1">
    <location>
        <begin position="477"/>
        <end position="510"/>
    </location>
</feature>
<reference evidence="2 3" key="1">
    <citation type="submission" date="2017-09" db="EMBL/GenBank/DDBJ databases">
        <title>Genome sequencing of Besnoitia besnoiti strain Bb-Ger1.</title>
        <authorList>
            <person name="Schares G."/>
            <person name="Venepally P."/>
            <person name="Lorenzi H.A."/>
        </authorList>
    </citation>
    <scope>NUCLEOTIDE SEQUENCE [LARGE SCALE GENOMIC DNA]</scope>
    <source>
        <strain evidence="2 3">Bb-Ger1</strain>
    </source>
</reference>
<keyword evidence="3" id="KW-1185">Reference proteome</keyword>
<feature type="compositionally biased region" description="Polar residues" evidence="1">
    <location>
        <begin position="321"/>
        <end position="331"/>
    </location>
</feature>
<organism evidence="2 3">
    <name type="scientific">Besnoitia besnoiti</name>
    <name type="common">Apicomplexan protozoan</name>
    <dbReference type="NCBI Taxonomy" id="94643"/>
    <lineage>
        <taxon>Eukaryota</taxon>
        <taxon>Sar</taxon>
        <taxon>Alveolata</taxon>
        <taxon>Apicomplexa</taxon>
        <taxon>Conoidasida</taxon>
        <taxon>Coccidia</taxon>
        <taxon>Eucoccidiorida</taxon>
        <taxon>Eimeriorina</taxon>
        <taxon>Sarcocystidae</taxon>
        <taxon>Besnoitia</taxon>
    </lineage>
</organism>
<evidence type="ECO:0000256" key="1">
    <source>
        <dbReference type="SAM" id="MobiDB-lite"/>
    </source>
</evidence>
<name>A0A2A9MIZ7_BESBE</name>
<comment type="caution">
    <text evidence="2">The sequence shown here is derived from an EMBL/GenBank/DDBJ whole genome shotgun (WGS) entry which is preliminary data.</text>
</comment>
<dbReference type="Proteomes" id="UP000224006">
    <property type="component" value="Chromosome IV"/>
</dbReference>
<dbReference type="AlphaFoldDB" id="A0A2A9MIZ7"/>
<feature type="region of interest" description="Disordered" evidence="1">
    <location>
        <begin position="23"/>
        <end position="42"/>
    </location>
</feature>